<dbReference type="RefSeq" id="WP_070947876.1">
    <property type="nucleotide sequence ID" value="NZ_MLIQ01000042.1"/>
</dbReference>
<reference evidence="1 2" key="1">
    <citation type="submission" date="2016-10" db="EMBL/GenBank/DDBJ databases">
        <title>Evaluation of Human, Veterinary and Environmental Mycobacterium chelonae Isolates by Core Genome Phylogenomic Analysis, Targeted Gene Comparison, and Anti-microbial Susceptibility Patterns: A Tale of Mistaken Identities.</title>
        <authorList>
            <person name="Fogelson S.B."/>
            <person name="Camus A.C."/>
            <person name="Lorenz W."/>
            <person name="Vasireddy R."/>
            <person name="Vasireddy S."/>
            <person name="Smith T."/>
            <person name="Brown-Elliott B.A."/>
            <person name="Wallace R.J.Jr."/>
            <person name="Hasan N.A."/>
            <person name="Reischl U."/>
            <person name="Sanchez S."/>
        </authorList>
    </citation>
    <scope>NUCLEOTIDE SEQUENCE [LARGE SCALE GENOMIC DNA]</scope>
    <source>
        <strain evidence="1 2">15515</strain>
    </source>
</reference>
<organism evidence="1 2">
    <name type="scientific">Mycobacteroides chelonae</name>
    <name type="common">Mycobacterium chelonae</name>
    <dbReference type="NCBI Taxonomy" id="1774"/>
    <lineage>
        <taxon>Bacteria</taxon>
        <taxon>Bacillati</taxon>
        <taxon>Actinomycetota</taxon>
        <taxon>Actinomycetes</taxon>
        <taxon>Mycobacteriales</taxon>
        <taxon>Mycobacteriaceae</taxon>
        <taxon>Mycobacteroides</taxon>
    </lineage>
</organism>
<gene>
    <name evidence="1" type="ORF">BKG82_26755</name>
</gene>
<dbReference type="EMBL" id="MLIQ01000042">
    <property type="protein sequence ID" value="OHU47258.1"/>
    <property type="molecule type" value="Genomic_DNA"/>
</dbReference>
<name>A0A1S1LCW6_MYCCH</name>
<protein>
    <submittedName>
        <fullName evidence="1">Uncharacterized protein</fullName>
    </submittedName>
</protein>
<dbReference type="AlphaFoldDB" id="A0A1S1LCW6"/>
<evidence type="ECO:0000313" key="2">
    <source>
        <dbReference type="Proteomes" id="UP000180043"/>
    </source>
</evidence>
<dbReference type="Proteomes" id="UP000180043">
    <property type="component" value="Unassembled WGS sequence"/>
</dbReference>
<sequence length="131" mass="14745">MTNTSASAAKEWTALFYELPVEAVRAGVSTDTAQEVLSADFSDKQYVQLETYTPRSDNAALDREYRERSEARLVARGTRLQLCVFSDTAVDLSAHPAATNLRLRDPGTRREMPTTRAQWLKIQTQNGFDCR</sequence>
<accession>A0A1S1LCW6</accession>
<evidence type="ECO:0000313" key="1">
    <source>
        <dbReference type="EMBL" id="OHU47258.1"/>
    </source>
</evidence>
<comment type="caution">
    <text evidence="1">The sequence shown here is derived from an EMBL/GenBank/DDBJ whole genome shotgun (WGS) entry which is preliminary data.</text>
</comment>
<proteinExistence type="predicted"/>